<keyword evidence="1" id="KW-0175">Coiled coil</keyword>
<keyword evidence="4" id="KW-1185">Reference proteome</keyword>
<feature type="compositionally biased region" description="Basic and acidic residues" evidence="2">
    <location>
        <begin position="851"/>
        <end position="872"/>
    </location>
</feature>
<sequence length="1059" mass="113871">MATAAGHDLPLRGYSQPPPLQSGFVPQSASPARSDVPPASHSFAPSGGFASGFTLPAGGSAALALSENNAGEGPPLRSRTVRFAPKRQYRSYSPSNPAPLVGPDSFHGGSAALLSGFASEPAQFPNVPQGNFAGYHPQAASLSSRPFMNVSTAPAPSSAAPGYSMSGAARTPYAPSFPLASKSVSPSRQLMPSGTGLRAPQQIQSLGSMAPAGYSAVSAAAGPVAGFSRFSTAKSIPAGLQEMRASAQLPPQGSTFVSAGSSEPINASDSAAPGQFATVASSEALEHAPSRERSLMRGVTMDVGERQLKLQQDMKTLQERQRTLLAQQAKQLQQQQLRPPWLVPCGVTPNATRLATITVLPPKEGEAAGSSARSGSCPIFSRCAAGSRNRSGGSRAGRTRRIGVYVQPPASAASRGASAAADVQMAGEETGDAAACTSWLCGPEKTPSRPAGLPAGHRYSPGAAAAGGSANQPLVLKVNVVPPRAGASADAANPGVGGVTQAPAALNPAASAEDGGVDPRTRQLWEENEFLKQENAFLRAQLGRARADDMNRRFSEIESRRRADDDVRGHETLIQEQEEENRKLRRQIADLGAALYAATEDGDFRATTEALVQMLTDAHKEVASLKKAMRCEARSAHAAQTDIMNALKLVNRGGDVFATDPNDVTVGEAATDSLVSQGKRLVAQGQESVWTALSSMKDLVDQVFDRMKRLLTSTCTDEEKIQYLESLHLLVVGSLDGTLEAYDELAATCSKFDQLRAVVFDPKRNSPYCPCRPRRQVLEDDLKHLTRQNKEASEKLRQLRARVVKLEMENLKFYVKQADGVSEAESRLAASLSTNQLARELSSRSQSPFQRDARSGDRTFDETTSDGHERGRQAGRRKGKRESKTKLILRRRDIVPDCDSEDDVTSYQVTTAIKKLQNEIERLKDERQFDRTKDAEREQHLTRRITAGNRALAEMLNDQDRLLEQLLQMIDKRNHMYAAGAAAAAERAHRQALQEDLEQSRSLISQSSMALLEGQAPEPGAFNRLLTRLKSIKPVNMTDMTDEERELLQMAVNELTEHS</sequence>
<dbReference type="VEuPathDB" id="ToxoDB:BESB_059590"/>
<protein>
    <submittedName>
        <fullName evidence="3">Uncharacterized protein</fullName>
    </submittedName>
</protein>
<dbReference type="AlphaFoldDB" id="A0A2A9MI49"/>
<dbReference type="EMBL" id="NWUJ01000005">
    <property type="protein sequence ID" value="PFH35072.1"/>
    <property type="molecule type" value="Genomic_DNA"/>
</dbReference>
<proteinExistence type="predicted"/>
<gene>
    <name evidence="3" type="ORF">BESB_059590</name>
</gene>
<evidence type="ECO:0000313" key="3">
    <source>
        <dbReference type="EMBL" id="PFH35072.1"/>
    </source>
</evidence>
<feature type="region of interest" description="Disordered" evidence="2">
    <location>
        <begin position="1"/>
        <end position="43"/>
    </location>
</feature>
<feature type="region of interest" description="Disordered" evidence="2">
    <location>
        <begin position="838"/>
        <end position="885"/>
    </location>
</feature>
<dbReference type="GeneID" id="40310887"/>
<organism evidence="3 4">
    <name type="scientific">Besnoitia besnoiti</name>
    <name type="common">Apicomplexan protozoan</name>
    <dbReference type="NCBI Taxonomy" id="94643"/>
    <lineage>
        <taxon>Eukaryota</taxon>
        <taxon>Sar</taxon>
        <taxon>Alveolata</taxon>
        <taxon>Apicomplexa</taxon>
        <taxon>Conoidasida</taxon>
        <taxon>Coccidia</taxon>
        <taxon>Eucoccidiorida</taxon>
        <taxon>Eimeriorina</taxon>
        <taxon>Sarcocystidae</taxon>
        <taxon>Besnoitia</taxon>
    </lineage>
</organism>
<feature type="coiled-coil region" evidence="1">
    <location>
        <begin position="906"/>
        <end position="933"/>
    </location>
</feature>
<dbReference type="Proteomes" id="UP000224006">
    <property type="component" value="Chromosome V"/>
</dbReference>
<feature type="compositionally biased region" description="Polar residues" evidence="2">
    <location>
        <begin position="251"/>
        <end position="269"/>
    </location>
</feature>
<evidence type="ECO:0000313" key="4">
    <source>
        <dbReference type="Proteomes" id="UP000224006"/>
    </source>
</evidence>
<reference evidence="3 4" key="1">
    <citation type="submission" date="2017-09" db="EMBL/GenBank/DDBJ databases">
        <title>Genome sequencing of Besnoitia besnoiti strain Bb-Ger1.</title>
        <authorList>
            <person name="Schares G."/>
            <person name="Venepally P."/>
            <person name="Lorenzi H.A."/>
        </authorList>
    </citation>
    <scope>NUCLEOTIDE SEQUENCE [LARGE SCALE GENOMIC DNA]</scope>
    <source>
        <strain evidence="3 4">Bb-Ger1</strain>
    </source>
</reference>
<name>A0A2A9MI49_BESBE</name>
<feature type="region of interest" description="Disordered" evidence="2">
    <location>
        <begin position="251"/>
        <end position="272"/>
    </location>
</feature>
<accession>A0A2A9MI49</accession>
<feature type="coiled-coil region" evidence="1">
    <location>
        <begin position="775"/>
        <end position="809"/>
    </location>
</feature>
<feature type="coiled-coil region" evidence="1">
    <location>
        <begin position="528"/>
        <end position="594"/>
    </location>
</feature>
<dbReference type="OrthoDB" id="331010at2759"/>
<evidence type="ECO:0000256" key="1">
    <source>
        <dbReference type="SAM" id="Coils"/>
    </source>
</evidence>
<dbReference type="RefSeq" id="XP_029219081.1">
    <property type="nucleotide sequence ID" value="XM_029364373.1"/>
</dbReference>
<comment type="caution">
    <text evidence="3">The sequence shown here is derived from an EMBL/GenBank/DDBJ whole genome shotgun (WGS) entry which is preliminary data.</text>
</comment>
<evidence type="ECO:0000256" key="2">
    <source>
        <dbReference type="SAM" id="MobiDB-lite"/>
    </source>
</evidence>
<dbReference type="KEGG" id="bbes:BESB_059590"/>